<feature type="transmembrane region" description="Helical" evidence="2">
    <location>
        <begin position="157"/>
        <end position="175"/>
    </location>
</feature>
<evidence type="ECO:0000313" key="4">
    <source>
        <dbReference type="Proteomes" id="UP001187415"/>
    </source>
</evidence>
<protein>
    <submittedName>
        <fullName evidence="3">Uncharacterized protein</fullName>
    </submittedName>
</protein>
<evidence type="ECO:0000256" key="1">
    <source>
        <dbReference type="SAM" id="MobiDB-lite"/>
    </source>
</evidence>
<sequence length="234" mass="25877">MKSRRRRDFGRLLTERPTRPVTLGNRSSSVGALWYSPAQAGAPSVSSPPLGIESKKTVRNSDCLRVTRRALVGATVLARRKLNNTHRMTDSGDLAISVRASCHALTYQCSRWANVGYRNEDHRFTVLNCTVVEHVDRSNQEIAPVPGSSSKAHRPVATFYTAIAAGIWIFLHVILTDSAPEMHIKHTMASARARRTKRAESPRGDNVDCKRTPGEPVSRAETPDQRVALRDSSP</sequence>
<reference evidence="3" key="1">
    <citation type="submission" date="2023-07" db="EMBL/GenBank/DDBJ databases">
        <title>Chromosome-level Genome Assembly of Striped Snakehead (Channa striata).</title>
        <authorList>
            <person name="Liu H."/>
        </authorList>
    </citation>
    <scope>NUCLEOTIDE SEQUENCE</scope>
    <source>
        <strain evidence="3">Gz</strain>
        <tissue evidence="3">Muscle</tissue>
    </source>
</reference>
<proteinExistence type="predicted"/>
<organism evidence="3 4">
    <name type="scientific">Channa striata</name>
    <name type="common">Snakehead murrel</name>
    <name type="synonym">Ophicephalus striatus</name>
    <dbReference type="NCBI Taxonomy" id="64152"/>
    <lineage>
        <taxon>Eukaryota</taxon>
        <taxon>Metazoa</taxon>
        <taxon>Chordata</taxon>
        <taxon>Craniata</taxon>
        <taxon>Vertebrata</taxon>
        <taxon>Euteleostomi</taxon>
        <taxon>Actinopterygii</taxon>
        <taxon>Neopterygii</taxon>
        <taxon>Teleostei</taxon>
        <taxon>Neoteleostei</taxon>
        <taxon>Acanthomorphata</taxon>
        <taxon>Anabantaria</taxon>
        <taxon>Anabantiformes</taxon>
        <taxon>Channoidei</taxon>
        <taxon>Channidae</taxon>
        <taxon>Channa</taxon>
    </lineage>
</organism>
<feature type="compositionally biased region" description="Basic and acidic residues" evidence="1">
    <location>
        <begin position="198"/>
        <end position="213"/>
    </location>
</feature>
<dbReference type="AlphaFoldDB" id="A0AA88IGR3"/>
<keyword evidence="2" id="KW-0472">Membrane</keyword>
<feature type="compositionally biased region" description="Basic and acidic residues" evidence="1">
    <location>
        <begin position="221"/>
        <end position="234"/>
    </location>
</feature>
<name>A0AA88IGR3_CHASR</name>
<comment type="caution">
    <text evidence="3">The sequence shown here is derived from an EMBL/GenBank/DDBJ whole genome shotgun (WGS) entry which is preliminary data.</text>
</comment>
<keyword evidence="4" id="KW-1185">Reference proteome</keyword>
<feature type="compositionally biased region" description="Basic and acidic residues" evidence="1">
    <location>
        <begin position="9"/>
        <end position="18"/>
    </location>
</feature>
<dbReference type="Proteomes" id="UP001187415">
    <property type="component" value="Unassembled WGS sequence"/>
</dbReference>
<accession>A0AA88IGR3</accession>
<keyword evidence="2" id="KW-1133">Transmembrane helix</keyword>
<evidence type="ECO:0000256" key="2">
    <source>
        <dbReference type="SAM" id="Phobius"/>
    </source>
</evidence>
<feature type="region of interest" description="Disordered" evidence="1">
    <location>
        <begin position="191"/>
        <end position="234"/>
    </location>
</feature>
<dbReference type="EMBL" id="JAUPFM010000149">
    <property type="protein sequence ID" value="KAK2812094.1"/>
    <property type="molecule type" value="Genomic_DNA"/>
</dbReference>
<keyword evidence="2" id="KW-0812">Transmembrane</keyword>
<evidence type="ECO:0000313" key="3">
    <source>
        <dbReference type="EMBL" id="KAK2812094.1"/>
    </source>
</evidence>
<feature type="region of interest" description="Disordered" evidence="1">
    <location>
        <begin position="1"/>
        <end position="22"/>
    </location>
</feature>
<gene>
    <name evidence="3" type="ORF">Q5P01_000093</name>
</gene>